<proteinExistence type="predicted"/>
<name>A0ABN2MK58_9ACTN</name>
<evidence type="ECO:0000313" key="4">
    <source>
        <dbReference type="Proteomes" id="UP001500218"/>
    </source>
</evidence>
<dbReference type="Pfam" id="PF19747">
    <property type="entry name" value="DUF6234"/>
    <property type="match status" value="1"/>
</dbReference>
<accession>A0ABN2MK58</accession>
<feature type="transmembrane region" description="Helical" evidence="1">
    <location>
        <begin position="12"/>
        <end position="38"/>
    </location>
</feature>
<keyword evidence="4" id="KW-1185">Reference proteome</keyword>
<keyword evidence="1" id="KW-0472">Membrane</keyword>
<evidence type="ECO:0000259" key="2">
    <source>
        <dbReference type="Pfam" id="PF19747"/>
    </source>
</evidence>
<feature type="transmembrane region" description="Helical" evidence="1">
    <location>
        <begin position="94"/>
        <end position="116"/>
    </location>
</feature>
<keyword evidence="1" id="KW-0812">Transmembrane</keyword>
<dbReference type="InterPro" id="IPR046201">
    <property type="entry name" value="DUF6234"/>
</dbReference>
<protein>
    <recommendedName>
        <fullName evidence="2">DUF6234 domain-containing protein</fullName>
    </recommendedName>
</protein>
<evidence type="ECO:0000256" key="1">
    <source>
        <dbReference type="SAM" id="Phobius"/>
    </source>
</evidence>
<evidence type="ECO:0000313" key="3">
    <source>
        <dbReference type="EMBL" id="GAA1828722.1"/>
    </source>
</evidence>
<feature type="transmembrane region" description="Helical" evidence="1">
    <location>
        <begin position="66"/>
        <end position="87"/>
    </location>
</feature>
<keyword evidence="1" id="KW-1133">Transmembrane helix</keyword>
<feature type="domain" description="DUF6234" evidence="2">
    <location>
        <begin position="12"/>
        <end position="139"/>
    </location>
</feature>
<comment type="caution">
    <text evidence="3">The sequence shown here is derived from an EMBL/GenBank/DDBJ whole genome shotgun (WGS) entry which is preliminary data.</text>
</comment>
<dbReference type="EMBL" id="BAAALT010000249">
    <property type="protein sequence ID" value="GAA1828722.1"/>
    <property type="molecule type" value="Genomic_DNA"/>
</dbReference>
<gene>
    <name evidence="3" type="ORF">GCM10009682_54650</name>
</gene>
<dbReference type="RefSeq" id="WP_344138495.1">
    <property type="nucleotide sequence ID" value="NZ_BAAALT010000249.1"/>
</dbReference>
<sequence>MSPVAVTTPRRTPVLATTVALVTLAWIAAMLALAWWVFGIGLESWANSYDDDPGRSHELSLEAARAWLWLSSVLAAGPVVLAGLALAGRLRGTFLTFVALAVLLVPVGTIGAAQSWRTLHPAPPPPAGPTHCVEFSGGDTRCPGG</sequence>
<organism evidence="3 4">
    <name type="scientific">Luedemannella flava</name>
    <dbReference type="NCBI Taxonomy" id="349316"/>
    <lineage>
        <taxon>Bacteria</taxon>
        <taxon>Bacillati</taxon>
        <taxon>Actinomycetota</taxon>
        <taxon>Actinomycetes</taxon>
        <taxon>Micromonosporales</taxon>
        <taxon>Micromonosporaceae</taxon>
        <taxon>Luedemannella</taxon>
    </lineage>
</organism>
<reference evidence="3 4" key="1">
    <citation type="journal article" date="2019" name="Int. J. Syst. Evol. Microbiol.">
        <title>The Global Catalogue of Microorganisms (GCM) 10K type strain sequencing project: providing services to taxonomists for standard genome sequencing and annotation.</title>
        <authorList>
            <consortium name="The Broad Institute Genomics Platform"/>
            <consortium name="The Broad Institute Genome Sequencing Center for Infectious Disease"/>
            <person name="Wu L."/>
            <person name="Ma J."/>
        </authorList>
    </citation>
    <scope>NUCLEOTIDE SEQUENCE [LARGE SCALE GENOMIC DNA]</scope>
    <source>
        <strain evidence="3 4">JCM 13250</strain>
    </source>
</reference>
<dbReference type="Proteomes" id="UP001500218">
    <property type="component" value="Unassembled WGS sequence"/>
</dbReference>